<comment type="caution">
    <text evidence="1">The sequence shown here is derived from an EMBL/GenBank/DDBJ whole genome shotgun (WGS) entry which is preliminary data.</text>
</comment>
<dbReference type="Proteomes" id="UP000178114">
    <property type="component" value="Unassembled WGS sequence"/>
</dbReference>
<evidence type="ECO:0000313" key="2">
    <source>
        <dbReference type="Proteomes" id="UP000178114"/>
    </source>
</evidence>
<gene>
    <name evidence="1" type="ORF">A2930_03865</name>
</gene>
<organism evidence="1 2">
    <name type="scientific">Candidatus Giovannonibacteria bacterium RIFCSPLOWO2_01_FULL_45_34</name>
    <dbReference type="NCBI Taxonomy" id="1798351"/>
    <lineage>
        <taxon>Bacteria</taxon>
        <taxon>Candidatus Giovannoniibacteriota</taxon>
    </lineage>
</organism>
<evidence type="ECO:0000313" key="1">
    <source>
        <dbReference type="EMBL" id="OGF81711.1"/>
    </source>
</evidence>
<dbReference type="EMBL" id="MFID01000006">
    <property type="protein sequence ID" value="OGF81711.1"/>
    <property type="molecule type" value="Genomic_DNA"/>
</dbReference>
<sequence>MYSKEDLNKLLEKWQKSRGETIRKFFGNTDVQRITLYGIFPGSNVTLTSPFEGHKAWPNIVVQGLEFHLDLLYPHLEKFIRREQSESAAGWNGIIRSGHDRIDMTYTTDRHDPASMIELMEYRFKCDAMVRTKLKLSEISILEVVREDKVLFREPIGLPEGIKNGDIELPLVIIN</sequence>
<dbReference type="STRING" id="1798351.A2930_03865"/>
<proteinExistence type="predicted"/>
<name>A0A1F5X2C6_9BACT</name>
<reference evidence="1 2" key="1">
    <citation type="journal article" date="2016" name="Nat. Commun.">
        <title>Thousands of microbial genomes shed light on interconnected biogeochemical processes in an aquifer system.</title>
        <authorList>
            <person name="Anantharaman K."/>
            <person name="Brown C.T."/>
            <person name="Hug L.A."/>
            <person name="Sharon I."/>
            <person name="Castelle C.J."/>
            <person name="Probst A.J."/>
            <person name="Thomas B.C."/>
            <person name="Singh A."/>
            <person name="Wilkins M.J."/>
            <person name="Karaoz U."/>
            <person name="Brodie E.L."/>
            <person name="Williams K.H."/>
            <person name="Hubbard S.S."/>
            <person name="Banfield J.F."/>
        </authorList>
    </citation>
    <scope>NUCLEOTIDE SEQUENCE [LARGE SCALE GENOMIC DNA]</scope>
</reference>
<protein>
    <submittedName>
        <fullName evidence="1">Uncharacterized protein</fullName>
    </submittedName>
</protein>
<accession>A0A1F5X2C6</accession>
<dbReference type="AlphaFoldDB" id="A0A1F5X2C6"/>